<dbReference type="RefSeq" id="WP_307486392.1">
    <property type="nucleotide sequence ID" value="NZ_JAUTBF010000001.1"/>
</dbReference>
<dbReference type="CDD" id="cd01127">
    <property type="entry name" value="TrwB_TraG_TraD_VirD4"/>
    <property type="match status" value="1"/>
</dbReference>
<dbReference type="InterPro" id="IPR000253">
    <property type="entry name" value="FHA_dom"/>
</dbReference>
<dbReference type="SUPFAM" id="SSF52540">
    <property type="entry name" value="P-loop containing nucleoside triphosphate hydrolases"/>
    <property type="match status" value="2"/>
</dbReference>
<feature type="domain" description="FtsK" evidence="7">
    <location>
        <begin position="676"/>
        <end position="864"/>
    </location>
</feature>
<keyword evidence="1" id="KW-0597">Phosphoprotein</keyword>
<dbReference type="Gene3D" id="2.60.200.20">
    <property type="match status" value="1"/>
</dbReference>
<dbReference type="PROSITE" id="PS50006">
    <property type="entry name" value="FHA_DOMAIN"/>
    <property type="match status" value="1"/>
</dbReference>
<feature type="region of interest" description="Disordered" evidence="5">
    <location>
        <begin position="883"/>
        <end position="910"/>
    </location>
</feature>
<dbReference type="SMART" id="SM00240">
    <property type="entry name" value="FHA"/>
    <property type="match status" value="1"/>
</dbReference>
<evidence type="ECO:0000259" key="6">
    <source>
        <dbReference type="PROSITE" id="PS50006"/>
    </source>
</evidence>
<dbReference type="InterPro" id="IPR032030">
    <property type="entry name" value="YscD_cytoplasmic_dom"/>
</dbReference>
<dbReference type="EMBL" id="JAUTBF010000001">
    <property type="protein sequence ID" value="MDQ1124716.1"/>
    <property type="molecule type" value="Genomic_DNA"/>
</dbReference>
<comment type="caution">
    <text evidence="8">The sequence shown here is derived from an EMBL/GenBank/DDBJ whole genome shotgun (WGS) entry which is preliminary data.</text>
</comment>
<dbReference type="InterPro" id="IPR027417">
    <property type="entry name" value="P-loop_NTPase"/>
</dbReference>
<feature type="binding site" evidence="4">
    <location>
        <begin position="1019"/>
        <end position="1026"/>
    </location>
    <ligand>
        <name>ATP</name>
        <dbReference type="ChEBI" id="CHEBI:30616"/>
    </ligand>
</feature>
<dbReference type="InterPro" id="IPR050206">
    <property type="entry name" value="FtsK/SpoIIIE/SftA"/>
</dbReference>
<feature type="region of interest" description="Disordered" evidence="5">
    <location>
        <begin position="485"/>
        <end position="507"/>
    </location>
</feature>
<evidence type="ECO:0000259" key="7">
    <source>
        <dbReference type="PROSITE" id="PS50901"/>
    </source>
</evidence>
<evidence type="ECO:0000256" key="5">
    <source>
        <dbReference type="SAM" id="MobiDB-lite"/>
    </source>
</evidence>
<dbReference type="Proteomes" id="UP001226691">
    <property type="component" value="Unassembled WGS sequence"/>
</dbReference>
<dbReference type="Gene3D" id="3.40.50.300">
    <property type="entry name" value="P-loop containing nucleotide triphosphate hydrolases"/>
    <property type="match status" value="3"/>
</dbReference>
<evidence type="ECO:0000313" key="8">
    <source>
        <dbReference type="EMBL" id="MDQ1124716.1"/>
    </source>
</evidence>
<dbReference type="Pfam" id="PF16697">
    <property type="entry name" value="Yop-YscD_cpl"/>
    <property type="match status" value="1"/>
</dbReference>
<dbReference type="PANTHER" id="PTHR22683">
    <property type="entry name" value="SPORULATION PROTEIN RELATED"/>
    <property type="match status" value="1"/>
</dbReference>
<dbReference type="CDD" id="cd00060">
    <property type="entry name" value="FHA"/>
    <property type="match status" value="1"/>
</dbReference>
<evidence type="ECO:0000256" key="4">
    <source>
        <dbReference type="PROSITE-ProRule" id="PRU00289"/>
    </source>
</evidence>
<dbReference type="InterPro" id="IPR003593">
    <property type="entry name" value="AAA+_ATPase"/>
</dbReference>
<feature type="domain" description="FtsK" evidence="7">
    <location>
        <begin position="1002"/>
        <end position="1195"/>
    </location>
</feature>
<accession>A0ABU0TYI5</accession>
<organism evidence="8 9">
    <name type="scientific">Microbacterium trichothecenolyticum</name>
    <name type="common">Aureobacterium trichothecenolyticum</name>
    <dbReference type="NCBI Taxonomy" id="69370"/>
    <lineage>
        <taxon>Bacteria</taxon>
        <taxon>Bacillati</taxon>
        <taxon>Actinomycetota</taxon>
        <taxon>Actinomycetes</taxon>
        <taxon>Micrococcales</taxon>
        <taxon>Microbacteriaceae</taxon>
        <taxon>Microbacterium</taxon>
    </lineage>
</organism>
<dbReference type="PANTHER" id="PTHR22683:SF1">
    <property type="entry name" value="TYPE VII SECRETION SYSTEM PROTEIN ESSC"/>
    <property type="match status" value="1"/>
</dbReference>
<name>A0ABU0TYI5_MICTR</name>
<keyword evidence="3 4" id="KW-0067">ATP-binding</keyword>
<sequence length="1477" mass="156781">MKLKLTLRRSDRTTDLSVTADATATVGDIARTLALADPRGSGPVPDLVTLHIADTVGGGRTLEPATTIVDSGLLSGAHIDIVDARGRFAPVSAADAVAMVRVLSGPDAGREFPVAAGASLIGRDHTVDVRLTDPMVSKRHARLNVGEHVEVIDQNSANGVLVGGAAVERSVLGPADVVTLGDTTLSVVVIRRVESAGLTTQIDHVRAPRVVPPRRETVIPGPKPPTPPQPQRLPWLALAAPLLMGTVVWFLTQQLLGVIMMGLSPVLLIGGVIDQRLTARRQFAAENKVFADGLVRTREQIAHAHDAERAQRRRELPSCAELVADAQRLGPLLWVERPESPTYLVLSVGAGRVRSRARVETPPLHEAPAAAAEQLAAVVELCAVIDDVPVPVQLRHAGSLGYAGHGDVAAVARAGVLQLLLKHSPAEVVLAAIVSPPARAEWEWIKWMPHTSSSHSPLSVPHLADARAAASDLLSAIEGLIDERLDGDAPVPRGRTTDEGEAATSTGESAPIAPAVVLLIDNSAPVDRARLTRVAERGPDAGVHVIWCAPRVEDLPAACRSFVEIGQERGVGAVAQVRAGEQIAPVALETCTVAVADHVARLLAPVIDVGVPEADDSDLPRAVPYPALVGPEILDDPDVVVERWRQNDSLAVRDGSPPKRRSKPGTLRAVVGHAGTQPFVLDLRSDGPHALVGGTTGAGKSEFLQSWVLGMATAHSPDRLTFLFVDYKGGSAFADCLDLPHQVGLVTDLSPHLVRRALTSLKAELRYREHVLVAKKAKDLATLERSGDPDCPPSLVIVVDEFAALVQEVPDFVDGVVDVAQRGRSLGLHLVLATQRPAGVITDNLRANTNLRIALRMADTEDSLDILGDRMAAYFDPSVPGRGAAKRGPGRLSTFQTGYAGGRTTGAVPPPRIDLAELDFGVHTPWEPPRVDDVEIADEGPTDIARIVSSVRRAAQSLSLPAPRRPWLDELAPIYSFSRLPNPRTDEQLPLGVGDDPETQTQPPVFYEPDQDGNLAIFGTGGSGKSTTLRTIAVAAAATRRNGGPTHVYGLDFGARGLSMLEGLGHVGAIVAGDDEERVVRTIRLLRDIVDERAVRYAAVRAGSISEYRRLAERPEEARILLLVDGIGAFKEQYEFGPVHLSMWFTAFAQIAADGRAVGVHVIVAGDRPTSLPASIASTVQRRIVLRMANDEEYLLLNVPRDVLSPASPPGRAILDGREMQVAVLGESSNVAVQAREIDRLASSIRRSGLEPPAGIARLSDDVDLASLPAGESGRAVVGLDDLSLAPVAIATTGAFLLSGSPAAGRTTALATIAAAVRRAEPGRPRVLLSPRRTSLPTTGWTDSAHTPADVATCAARWTERLEAGVSTPVAIFVEALPEFTGTEAEFELDRLLRLAAREEHFVVGEGESSSWGQAYTLSGPFKAARRGLALAPGDMDGDVLFGTPLGRIRRADFPPGRGFLIESGRASKVQIARESR</sequence>
<evidence type="ECO:0000313" key="9">
    <source>
        <dbReference type="Proteomes" id="UP001226691"/>
    </source>
</evidence>
<dbReference type="SMART" id="SM00382">
    <property type="entry name" value="AAA"/>
    <property type="match status" value="2"/>
</dbReference>
<evidence type="ECO:0000256" key="3">
    <source>
        <dbReference type="ARBA" id="ARBA00022840"/>
    </source>
</evidence>
<dbReference type="InterPro" id="IPR002543">
    <property type="entry name" value="FtsK_dom"/>
</dbReference>
<evidence type="ECO:0000256" key="2">
    <source>
        <dbReference type="ARBA" id="ARBA00022741"/>
    </source>
</evidence>
<keyword evidence="2 4" id="KW-0547">Nucleotide-binding</keyword>
<protein>
    <submittedName>
        <fullName evidence="8">S-DNA-T family DNA segregation ATPase FtsK/SpoIIIE</fullName>
    </submittedName>
</protein>
<feature type="domain" description="FHA" evidence="6">
    <location>
        <begin position="119"/>
        <end position="167"/>
    </location>
</feature>
<reference evidence="8 9" key="1">
    <citation type="submission" date="2023-07" db="EMBL/GenBank/DDBJ databases">
        <title>Functional and genomic diversity of the sorghum phyllosphere microbiome.</title>
        <authorList>
            <person name="Shade A."/>
        </authorList>
    </citation>
    <scope>NUCLEOTIDE SEQUENCE [LARGE SCALE GENOMIC DNA]</scope>
    <source>
        <strain evidence="8 9">SORGH_AS_1207</strain>
    </source>
</reference>
<gene>
    <name evidence="8" type="ORF">QE412_003289</name>
</gene>
<dbReference type="PROSITE" id="PS50901">
    <property type="entry name" value="FTSK"/>
    <property type="match status" value="2"/>
</dbReference>
<dbReference type="SUPFAM" id="SSF49879">
    <property type="entry name" value="SMAD/FHA domain"/>
    <property type="match status" value="1"/>
</dbReference>
<feature type="binding site" evidence="4">
    <location>
        <begin position="694"/>
        <end position="701"/>
    </location>
    <ligand>
        <name>ATP</name>
        <dbReference type="ChEBI" id="CHEBI:30616"/>
    </ligand>
</feature>
<proteinExistence type="predicted"/>
<dbReference type="Pfam" id="PF01580">
    <property type="entry name" value="FtsK_SpoIIIE"/>
    <property type="match status" value="2"/>
</dbReference>
<evidence type="ECO:0000256" key="1">
    <source>
        <dbReference type="ARBA" id="ARBA00022553"/>
    </source>
</evidence>
<dbReference type="InterPro" id="IPR008984">
    <property type="entry name" value="SMAD_FHA_dom_sf"/>
</dbReference>
<keyword evidence="9" id="KW-1185">Reference proteome</keyword>